<dbReference type="RefSeq" id="WP_117451546.1">
    <property type="nucleotide sequence ID" value="NZ_CABJDD010000011.1"/>
</dbReference>
<feature type="transmembrane region" description="Helical" evidence="2">
    <location>
        <begin position="38"/>
        <end position="58"/>
    </location>
</feature>
<dbReference type="InterPro" id="IPR037185">
    <property type="entry name" value="EmrE-like"/>
</dbReference>
<evidence type="ECO:0000256" key="2">
    <source>
        <dbReference type="SAM" id="Phobius"/>
    </source>
</evidence>
<proteinExistence type="inferred from homology"/>
<feature type="transmembrane region" description="Helical" evidence="2">
    <location>
        <begin position="239"/>
        <end position="260"/>
    </location>
</feature>
<dbReference type="FunFam" id="1.10.3730.20:FF:000009">
    <property type="entry name" value="EamA family transporter"/>
    <property type="match status" value="1"/>
</dbReference>
<dbReference type="Pfam" id="PF00892">
    <property type="entry name" value="EamA"/>
    <property type="match status" value="2"/>
</dbReference>
<evidence type="ECO:0000259" key="3">
    <source>
        <dbReference type="Pfam" id="PF00892"/>
    </source>
</evidence>
<gene>
    <name evidence="4" type="ORF">GPL26_16625</name>
</gene>
<accession>A0AA41FH72</accession>
<keyword evidence="2" id="KW-0472">Membrane</keyword>
<feature type="domain" description="EamA" evidence="3">
    <location>
        <begin position="150"/>
        <end position="284"/>
    </location>
</feature>
<keyword evidence="2" id="KW-1133">Transmembrane helix</keyword>
<dbReference type="PANTHER" id="PTHR22911:SF137">
    <property type="entry name" value="SOLUTE CARRIER FAMILY 35 MEMBER G2-RELATED"/>
    <property type="match status" value="1"/>
</dbReference>
<keyword evidence="2" id="KW-0812">Transmembrane</keyword>
<organism evidence="4 5">
    <name type="scientific">Enterocloster citroniae</name>
    <dbReference type="NCBI Taxonomy" id="358743"/>
    <lineage>
        <taxon>Bacteria</taxon>
        <taxon>Bacillati</taxon>
        <taxon>Bacillota</taxon>
        <taxon>Clostridia</taxon>
        <taxon>Lachnospirales</taxon>
        <taxon>Lachnospiraceae</taxon>
        <taxon>Enterocloster</taxon>
    </lineage>
</organism>
<feature type="transmembrane region" description="Helical" evidence="2">
    <location>
        <begin position="212"/>
        <end position="233"/>
    </location>
</feature>
<feature type="transmembrane region" description="Helical" evidence="2">
    <location>
        <begin position="65"/>
        <end position="82"/>
    </location>
</feature>
<dbReference type="AlphaFoldDB" id="A0AA41FH72"/>
<evidence type="ECO:0000313" key="4">
    <source>
        <dbReference type="EMBL" id="MBT9811252.1"/>
    </source>
</evidence>
<evidence type="ECO:0000256" key="1">
    <source>
        <dbReference type="ARBA" id="ARBA00007362"/>
    </source>
</evidence>
<protein>
    <submittedName>
        <fullName evidence="4">EamA family transporter</fullName>
    </submittedName>
</protein>
<feature type="domain" description="EamA" evidence="3">
    <location>
        <begin position="2"/>
        <end position="135"/>
    </location>
</feature>
<dbReference type="Gene3D" id="1.10.3730.20">
    <property type="match status" value="1"/>
</dbReference>
<evidence type="ECO:0000313" key="5">
    <source>
        <dbReference type="Proteomes" id="UP000708338"/>
    </source>
</evidence>
<comment type="caution">
    <text evidence="4">The sequence shown here is derived from an EMBL/GenBank/DDBJ whole genome shotgun (WGS) entry which is preliminary data.</text>
</comment>
<feature type="transmembrane region" description="Helical" evidence="2">
    <location>
        <begin position="149"/>
        <end position="170"/>
    </location>
</feature>
<dbReference type="GO" id="GO:0016020">
    <property type="term" value="C:membrane"/>
    <property type="evidence" value="ECO:0007669"/>
    <property type="project" value="InterPro"/>
</dbReference>
<comment type="similarity">
    <text evidence="1">Belongs to the EamA transporter family.</text>
</comment>
<dbReference type="Proteomes" id="UP000708338">
    <property type="component" value="Unassembled WGS sequence"/>
</dbReference>
<dbReference type="EMBL" id="WQPS01000022">
    <property type="protein sequence ID" value="MBT9811252.1"/>
    <property type="molecule type" value="Genomic_DNA"/>
</dbReference>
<feature type="transmembrane region" description="Helical" evidence="2">
    <location>
        <begin position="182"/>
        <end position="200"/>
    </location>
</feature>
<dbReference type="SUPFAM" id="SSF103481">
    <property type="entry name" value="Multidrug resistance efflux transporter EmrE"/>
    <property type="match status" value="2"/>
</dbReference>
<dbReference type="PANTHER" id="PTHR22911">
    <property type="entry name" value="ACYL-MALONYL CONDENSING ENZYME-RELATED"/>
    <property type="match status" value="1"/>
</dbReference>
<sequence length="285" mass="30319">MLLFAFGSTLFAGLTAVLSKIGVRDTDSDVATAIRTGVVLLFSWIMVFLTGSIGTIGLISARTCLFLMLSGLATGASWLLYFQALYLGDVNKVAPIDKSSTIITMILAAVILGEGLGAMKLFCMVLMGTGTMLMIRRTPGVTEGRGGKGWMAAALMSAVFASLTAILGKIGIQGVESNLGTAIRTCVVLVMAWMIVFFKGKQRELKRIRGRSWLFLILSGFATGGSWLCYYRALQLGPASIVVPIDKLSIVVTILFSRLFLGEKLTVKSAAGLALMIAGTLLLLV</sequence>
<name>A0AA41FH72_9FIRM</name>
<reference evidence="4" key="1">
    <citation type="journal article" date="2021" name="Gut Microbes">
        <title>A synthetic consortium of 100 gut commensals modulates the composition and function in a colon model of the microbiome of elderly subjects.</title>
        <authorList>
            <person name="Perez M."/>
            <person name="Ntemiri A."/>
            <person name="Tan H."/>
            <person name="Harris H.M.B."/>
            <person name="Roager H.M."/>
            <person name="Ribiere C."/>
            <person name="O'Toole P.W."/>
        </authorList>
    </citation>
    <scope>NUCLEOTIDE SEQUENCE</scope>
    <source>
        <strain evidence="4">MCC335</strain>
    </source>
</reference>
<feature type="transmembrane region" description="Helical" evidence="2">
    <location>
        <begin position="102"/>
        <end position="128"/>
    </location>
</feature>
<dbReference type="InterPro" id="IPR000620">
    <property type="entry name" value="EamA_dom"/>
</dbReference>